<dbReference type="InterPro" id="IPR019494">
    <property type="entry name" value="FIST_C"/>
</dbReference>
<accession>A0A1B9P2A3</accession>
<organism evidence="3 4">
    <name type="scientific">Aliivibrio logei</name>
    <name type="common">Vibrio logei</name>
    <dbReference type="NCBI Taxonomy" id="688"/>
    <lineage>
        <taxon>Bacteria</taxon>
        <taxon>Pseudomonadati</taxon>
        <taxon>Pseudomonadota</taxon>
        <taxon>Gammaproteobacteria</taxon>
        <taxon>Vibrionales</taxon>
        <taxon>Vibrionaceae</taxon>
        <taxon>Aliivibrio</taxon>
    </lineage>
</organism>
<dbReference type="Proteomes" id="UP000093523">
    <property type="component" value="Unassembled WGS sequence"/>
</dbReference>
<sequence>MQIITSVSQLNDSTEAIKECVSQLNISIIPPSIILCYFTENYNSKKILDYLKEQFPNSKIHGCTSCKGVMTDDGFSSHSSLGLWVLTDVKGSYGTGILELPSESHDISQLTKQVLNQAIADSTRYGELPSLILLHATPGYEEKIIETIDAFFGTPVPLIGGSAADDYAKGNWSIFTQQGATNQGISISVFYPTCKVSYSFHSGYANSGISGIATKTNGRTIYEIDNKPVIDVYKEWTEIPMQIGDTKNLLERVTQYPLGRVAGTMYSVPYFKLAHPVKFTHDGGMECFAKINEGEELFLMIGDTEQIISRPKRVIDSAICMKNDKFEPVGGINIFCAGSMMHINMYMSDVCQSLNDAMHNTSYICPFTFGEQGRFTGGENAHGNLMVSAVLFHY</sequence>
<dbReference type="SMART" id="SM01204">
    <property type="entry name" value="FIST_C"/>
    <property type="match status" value="1"/>
</dbReference>
<dbReference type="PANTHER" id="PTHR40252">
    <property type="entry name" value="BLR0328 PROTEIN"/>
    <property type="match status" value="1"/>
</dbReference>
<dbReference type="SMART" id="SM00897">
    <property type="entry name" value="FIST"/>
    <property type="match status" value="1"/>
</dbReference>
<comment type="caution">
    <text evidence="3">The sequence shown here is derived from an EMBL/GenBank/DDBJ whole genome shotgun (WGS) entry which is preliminary data.</text>
</comment>
<evidence type="ECO:0008006" key="5">
    <source>
        <dbReference type="Google" id="ProtNLM"/>
    </source>
</evidence>
<reference evidence="3 4" key="1">
    <citation type="submission" date="2016-06" db="EMBL/GenBank/DDBJ databases">
        <authorList>
            <person name="Kjaerup R.B."/>
            <person name="Dalgaard T.S."/>
            <person name="Juul-Madsen H.R."/>
        </authorList>
    </citation>
    <scope>NUCLEOTIDE SEQUENCE [LARGE SCALE GENOMIC DNA]</scope>
    <source>
        <strain evidence="3 4">1S159</strain>
    </source>
</reference>
<dbReference type="AlphaFoldDB" id="A0A1B9P2A3"/>
<name>A0A1B9P2A3_ALILO</name>
<evidence type="ECO:0000259" key="2">
    <source>
        <dbReference type="SMART" id="SM01204"/>
    </source>
</evidence>
<dbReference type="OrthoDB" id="179842at2"/>
<dbReference type="EMBL" id="MAJU01000008">
    <property type="protein sequence ID" value="OCH22494.1"/>
    <property type="molecule type" value="Genomic_DNA"/>
</dbReference>
<gene>
    <name evidence="3" type="ORF">A6E04_08105</name>
</gene>
<feature type="domain" description="FIST C-domain" evidence="2">
    <location>
        <begin position="229"/>
        <end position="375"/>
    </location>
</feature>
<feature type="domain" description="FIST" evidence="1">
    <location>
        <begin position="30"/>
        <end position="228"/>
    </location>
</feature>
<dbReference type="InterPro" id="IPR013702">
    <property type="entry name" value="FIST_domain_N"/>
</dbReference>
<evidence type="ECO:0000313" key="3">
    <source>
        <dbReference type="EMBL" id="OCH22494.1"/>
    </source>
</evidence>
<evidence type="ECO:0000259" key="1">
    <source>
        <dbReference type="SMART" id="SM00897"/>
    </source>
</evidence>
<dbReference type="Pfam" id="PF10442">
    <property type="entry name" value="FIST_C"/>
    <property type="match status" value="1"/>
</dbReference>
<protein>
    <recommendedName>
        <fullName evidence="5">Histidine kinase</fullName>
    </recommendedName>
</protein>
<dbReference type="STRING" id="688.A6E04_08105"/>
<dbReference type="Pfam" id="PF08495">
    <property type="entry name" value="FIST"/>
    <property type="match status" value="1"/>
</dbReference>
<evidence type="ECO:0000313" key="4">
    <source>
        <dbReference type="Proteomes" id="UP000093523"/>
    </source>
</evidence>
<proteinExistence type="predicted"/>
<dbReference type="PANTHER" id="PTHR40252:SF2">
    <property type="entry name" value="BLR0328 PROTEIN"/>
    <property type="match status" value="1"/>
</dbReference>